<dbReference type="RefSeq" id="WP_189242927.1">
    <property type="nucleotide sequence ID" value="NZ_BMQP01000025.1"/>
</dbReference>
<evidence type="ECO:0000256" key="4">
    <source>
        <dbReference type="ARBA" id="ARBA00023014"/>
    </source>
</evidence>
<evidence type="ECO:0000256" key="2">
    <source>
        <dbReference type="ARBA" id="ARBA00022723"/>
    </source>
</evidence>
<feature type="region of interest" description="Disordered" evidence="5">
    <location>
        <begin position="390"/>
        <end position="414"/>
    </location>
</feature>
<keyword evidence="4" id="KW-0411">Iron-sulfur</keyword>
<dbReference type="SFLD" id="SFLDS00029">
    <property type="entry name" value="Radical_SAM"/>
    <property type="match status" value="1"/>
</dbReference>
<dbReference type="Pfam" id="PF04055">
    <property type="entry name" value="Radical_SAM"/>
    <property type="match status" value="1"/>
</dbReference>
<dbReference type="InterPro" id="IPR013785">
    <property type="entry name" value="Aldolase_TIM"/>
</dbReference>
<dbReference type="Proteomes" id="UP000655044">
    <property type="component" value="Unassembled WGS sequence"/>
</dbReference>
<dbReference type="NCBIfam" id="TIGR04269">
    <property type="entry name" value="SAM_SPASM_FxsB"/>
    <property type="match status" value="1"/>
</dbReference>
<proteinExistence type="predicted"/>
<evidence type="ECO:0000256" key="1">
    <source>
        <dbReference type="ARBA" id="ARBA00022691"/>
    </source>
</evidence>
<dbReference type="Gene3D" id="3.20.20.70">
    <property type="entry name" value="Aldolase class I"/>
    <property type="match status" value="1"/>
</dbReference>
<feature type="compositionally biased region" description="Basic and acidic residues" evidence="5">
    <location>
        <begin position="390"/>
        <end position="401"/>
    </location>
</feature>
<dbReference type="SFLD" id="SFLDG01386">
    <property type="entry name" value="main_SPASM_domain-containing"/>
    <property type="match status" value="1"/>
</dbReference>
<dbReference type="SUPFAM" id="SSF102114">
    <property type="entry name" value="Radical SAM enzymes"/>
    <property type="match status" value="1"/>
</dbReference>
<dbReference type="InterPro" id="IPR058240">
    <property type="entry name" value="rSAM_sf"/>
</dbReference>
<keyword evidence="1" id="KW-0949">S-adenosyl-L-methionine</keyword>
<dbReference type="CDD" id="cd01335">
    <property type="entry name" value="Radical_SAM"/>
    <property type="match status" value="1"/>
</dbReference>
<dbReference type="AlphaFoldDB" id="A0A8J3S0F6"/>
<evidence type="ECO:0000313" key="7">
    <source>
        <dbReference type="EMBL" id="GIH86276.1"/>
    </source>
</evidence>
<feature type="domain" description="Radical SAM core" evidence="6">
    <location>
        <begin position="21"/>
        <end position="255"/>
    </location>
</feature>
<evidence type="ECO:0000259" key="6">
    <source>
        <dbReference type="PROSITE" id="PS51918"/>
    </source>
</evidence>
<sequence length="846" mass="91223">MVREWPSNLDVGELVDGGWRPTPFRQFILKIHSRCDLACTYCYMYEMADSSWRTRPKQMAPETASATVTRIAEHVHSHSIDAIEVILHGGEPLLAGREAIRDIVTGVRSAVGGTRVKVSLQTNATLLDLPYLRLFDELDVHVGVSLDGDAAMHDRSRRRANGQGSHSAVMTALGLLTSPAYRHLFGGLLCTIDLRNDPLGAYEALLAFGPPAIDFLLPHGNWSAPPPGRDPESGATPYADWLIPIFDRWYDAAHRPTRIRFFSEIIRLLLGGSSATEQVGLSPAAMVVVETDGSIEQSDFLKSAYQGAAETGLHVTRSSFDDVLRHPAIVARQIGERALSATCRRCPIAKVCGGGLYAHRYREGHGFANPSVYCPDLFTLVTHIKHAVEARPRARGEERRSRSTGPGRGAPMHLGEHRIPARTFSELAAGQGGASAVAQLAAAQRSKHILLVRGVLETARQVGHPRAASVRRAYDLLAAVQRDHPEAVDAVLRHPSVGAWARHTVTALVTGREDAAPEQLAGLAAAAAIRSGTVCEIDVPAVEGVVTLPSLGQAVLAPTLSGATAHCFADGADVMADGTVVRVPRDPRQDAPGWRGLRTLSAEAEETPLRVVIDDLDPYRMPGTANMGGRLTPAEVRRWQSTLDGAWSLLVRHHPVVAGEVAAAITVFTPLVPPEQGQSSATSRETFGCVALSTPPDATTLAVTLAHETQHAKLSALLDIVPLTKPDDGSRHYAPWRPDPRPVPGLLQGAYAYLGVADFWRRQRHLETGEAAVEAGAEFARWRAGARMVTETILGSGLLTEPGTAFVAEMADQLDRWADEPVPAASRALARERAEHHLAVWHATNS</sequence>
<evidence type="ECO:0000313" key="8">
    <source>
        <dbReference type="Proteomes" id="UP000655044"/>
    </source>
</evidence>
<name>A0A8J3S0F6_PLARO</name>
<dbReference type="GO" id="GO:0016491">
    <property type="term" value="F:oxidoreductase activity"/>
    <property type="evidence" value="ECO:0007669"/>
    <property type="project" value="InterPro"/>
</dbReference>
<protein>
    <recommendedName>
        <fullName evidence="6">Radical SAM core domain-containing protein</fullName>
    </recommendedName>
</protein>
<evidence type="ECO:0000256" key="3">
    <source>
        <dbReference type="ARBA" id="ARBA00023004"/>
    </source>
</evidence>
<keyword evidence="3" id="KW-0408">Iron</keyword>
<dbReference type="InterPro" id="IPR026335">
    <property type="entry name" value="rSAM_SPASM_FxsB"/>
</dbReference>
<evidence type="ECO:0000256" key="5">
    <source>
        <dbReference type="SAM" id="MobiDB-lite"/>
    </source>
</evidence>
<dbReference type="SFLD" id="SFLDG01072">
    <property type="entry name" value="dehydrogenase_like"/>
    <property type="match status" value="1"/>
</dbReference>
<dbReference type="NCBIfam" id="TIGR04267">
    <property type="entry name" value="mod_HExxH"/>
    <property type="match status" value="1"/>
</dbReference>
<dbReference type="GO" id="GO:0046872">
    <property type="term" value="F:metal ion binding"/>
    <property type="evidence" value="ECO:0007669"/>
    <property type="project" value="UniProtKB-KW"/>
</dbReference>
<dbReference type="PANTHER" id="PTHR43273:SF8">
    <property type="entry name" value="RADICAL SAM DOMAIN PROTEIN"/>
    <property type="match status" value="1"/>
</dbReference>
<organism evidence="7 8">
    <name type="scientific">Planobispora rosea</name>
    <dbReference type="NCBI Taxonomy" id="35762"/>
    <lineage>
        <taxon>Bacteria</taxon>
        <taxon>Bacillati</taxon>
        <taxon>Actinomycetota</taxon>
        <taxon>Actinomycetes</taxon>
        <taxon>Streptosporangiales</taxon>
        <taxon>Streptosporangiaceae</taxon>
        <taxon>Planobispora</taxon>
    </lineage>
</organism>
<dbReference type="PROSITE" id="PS51918">
    <property type="entry name" value="RADICAL_SAM"/>
    <property type="match status" value="1"/>
</dbReference>
<accession>A0A8J3S0F6</accession>
<dbReference type="PANTHER" id="PTHR43273">
    <property type="entry name" value="ANAEROBIC SULFATASE-MATURATING ENZYME HOMOLOG ASLB-RELATED"/>
    <property type="match status" value="1"/>
</dbReference>
<dbReference type="InterPro" id="IPR007197">
    <property type="entry name" value="rSAM"/>
</dbReference>
<reference evidence="7" key="1">
    <citation type="submission" date="2021-01" db="EMBL/GenBank/DDBJ databases">
        <title>Whole genome shotgun sequence of Planobispora rosea NBRC 15558.</title>
        <authorList>
            <person name="Komaki H."/>
            <person name="Tamura T."/>
        </authorList>
    </citation>
    <scope>NUCLEOTIDE SEQUENCE</scope>
    <source>
        <strain evidence="7">NBRC 15558</strain>
    </source>
</reference>
<gene>
    <name evidence="7" type="ORF">Pro02_46840</name>
</gene>
<dbReference type="EMBL" id="BOOI01000045">
    <property type="protein sequence ID" value="GIH86276.1"/>
    <property type="molecule type" value="Genomic_DNA"/>
</dbReference>
<dbReference type="GO" id="GO:0051536">
    <property type="term" value="F:iron-sulfur cluster binding"/>
    <property type="evidence" value="ECO:0007669"/>
    <property type="project" value="UniProtKB-KW"/>
</dbReference>
<keyword evidence="8" id="KW-1185">Reference proteome</keyword>
<dbReference type="InterPro" id="IPR026337">
    <property type="entry name" value="AKG_HExxH"/>
</dbReference>
<comment type="caution">
    <text evidence="7">The sequence shown here is derived from an EMBL/GenBank/DDBJ whole genome shotgun (WGS) entry which is preliminary data.</text>
</comment>
<dbReference type="InterPro" id="IPR023867">
    <property type="entry name" value="Sulphatase_maturase_rSAM"/>
</dbReference>
<dbReference type="SFLD" id="SFLDG01067">
    <property type="entry name" value="SPASM/twitch_domain_containing"/>
    <property type="match status" value="1"/>
</dbReference>
<keyword evidence="2" id="KW-0479">Metal-binding</keyword>